<accession>A0A914S1P5</accession>
<sequence length="128" mass="14338">MLRHTSLFRYFNAMSKFIRFVCTRQNEAESRKKDDSDTAQNCADDVTSADRLTWNANVTIQAIRYERESRLLSSDAGIVRVAYITGCIEANIMSYLTYPCIKQLQLDAVSGARVLVVASDGNSAIFAL</sequence>
<reference evidence="2" key="1">
    <citation type="submission" date="2022-11" db="UniProtKB">
        <authorList>
            <consortium name="WormBaseParasite"/>
        </authorList>
    </citation>
    <scope>IDENTIFICATION</scope>
</reference>
<proteinExistence type="predicted"/>
<protein>
    <submittedName>
        <fullName evidence="2">Uncharacterized protein</fullName>
    </submittedName>
</protein>
<evidence type="ECO:0000313" key="2">
    <source>
        <dbReference type="WBParaSite" id="PEQ_0000824001-mRNA-1"/>
    </source>
</evidence>
<dbReference type="AlphaFoldDB" id="A0A914S1P5"/>
<evidence type="ECO:0000313" key="1">
    <source>
        <dbReference type="Proteomes" id="UP000887564"/>
    </source>
</evidence>
<dbReference type="WBParaSite" id="PEQ_0000824001-mRNA-1">
    <property type="protein sequence ID" value="PEQ_0000824001-mRNA-1"/>
    <property type="gene ID" value="PEQ_0000824001"/>
</dbReference>
<dbReference type="Proteomes" id="UP000887564">
    <property type="component" value="Unplaced"/>
</dbReference>
<name>A0A914S1P5_PAREQ</name>
<organism evidence="1 2">
    <name type="scientific">Parascaris equorum</name>
    <name type="common">Equine roundworm</name>
    <dbReference type="NCBI Taxonomy" id="6256"/>
    <lineage>
        <taxon>Eukaryota</taxon>
        <taxon>Metazoa</taxon>
        <taxon>Ecdysozoa</taxon>
        <taxon>Nematoda</taxon>
        <taxon>Chromadorea</taxon>
        <taxon>Rhabditida</taxon>
        <taxon>Spirurina</taxon>
        <taxon>Ascaridomorpha</taxon>
        <taxon>Ascaridoidea</taxon>
        <taxon>Ascarididae</taxon>
        <taxon>Parascaris</taxon>
    </lineage>
</organism>
<keyword evidence="1" id="KW-1185">Reference proteome</keyword>